<dbReference type="GO" id="GO:0090729">
    <property type="term" value="F:toxin activity"/>
    <property type="evidence" value="ECO:0007669"/>
    <property type="project" value="UniProtKB-KW"/>
</dbReference>
<dbReference type="SUPFAM" id="SSF88723">
    <property type="entry name" value="PIN domain-like"/>
    <property type="match status" value="1"/>
</dbReference>
<keyword evidence="8" id="KW-1185">Reference proteome</keyword>
<dbReference type="InterPro" id="IPR022907">
    <property type="entry name" value="VapC_family"/>
</dbReference>
<feature type="binding site" evidence="5">
    <location>
        <position position="104"/>
    </location>
    <ligand>
        <name>Mg(2+)</name>
        <dbReference type="ChEBI" id="CHEBI:18420"/>
    </ligand>
</feature>
<dbReference type="GO" id="GO:0004540">
    <property type="term" value="F:RNA nuclease activity"/>
    <property type="evidence" value="ECO:0007669"/>
    <property type="project" value="InterPro"/>
</dbReference>
<comment type="function">
    <text evidence="5">Toxic component of a toxin-antitoxin (TA) system. An RNase.</text>
</comment>
<gene>
    <name evidence="5" type="primary">vapC</name>
    <name evidence="7" type="ORF">AW736_02670</name>
</gene>
<comment type="cofactor">
    <cofactor evidence="5">
        <name>Mg(2+)</name>
        <dbReference type="ChEBI" id="CHEBI:18420"/>
    </cofactor>
</comment>
<comment type="similarity">
    <text evidence="5">Belongs to the PINc/VapC protein family.</text>
</comment>
<keyword evidence="4 5" id="KW-0378">Hydrolase</keyword>
<evidence type="ECO:0000313" key="8">
    <source>
        <dbReference type="Proteomes" id="UP000078486"/>
    </source>
</evidence>
<evidence type="ECO:0000256" key="5">
    <source>
        <dbReference type="HAMAP-Rule" id="MF_00265"/>
    </source>
</evidence>
<evidence type="ECO:0000313" key="7">
    <source>
        <dbReference type="EMBL" id="OAM91560.1"/>
    </source>
</evidence>
<dbReference type="Pfam" id="PF01850">
    <property type="entry name" value="PIN"/>
    <property type="match status" value="1"/>
</dbReference>
<name>A0A178INV2_9BACT</name>
<dbReference type="HAMAP" id="MF_00265">
    <property type="entry name" value="VapC_Nob1"/>
    <property type="match status" value="1"/>
</dbReference>
<feature type="domain" description="PIN" evidence="6">
    <location>
        <begin position="4"/>
        <end position="124"/>
    </location>
</feature>
<protein>
    <recommendedName>
        <fullName evidence="5">Ribonuclease VapC</fullName>
        <shortName evidence="5">RNase VapC</shortName>
        <ecNumber evidence="5">3.1.-.-</ecNumber>
    </recommendedName>
    <alternativeName>
        <fullName evidence="5">Toxin VapC</fullName>
    </alternativeName>
</protein>
<sequence length="139" mass="14971">MKWLLDNNVLLSAIDAGHLHHAVSRAWLDAHKADGWCVTVETYLGVIRALMNTSIMRGRPLKTRAAVDAVTTEVLGGGTPGQIVHAEPSAAFLYKAQGHGQIMDFHLVTVASAQGARVVTRDNGILTAFPAFSHYPKSD</sequence>
<dbReference type="GO" id="GO:0000287">
    <property type="term" value="F:magnesium ion binding"/>
    <property type="evidence" value="ECO:0007669"/>
    <property type="project" value="UniProtKB-UniRule"/>
</dbReference>
<keyword evidence="3 5" id="KW-0479">Metal-binding</keyword>
<reference evidence="7 8" key="1">
    <citation type="submission" date="2016-01" db="EMBL/GenBank/DDBJ databases">
        <title>High potential of lignocellulose degradation of a new Verrucomicrobia species.</title>
        <authorList>
            <person name="Wang Y."/>
            <person name="Shi Y."/>
            <person name="Qiu Z."/>
            <person name="Liu S."/>
            <person name="Yang H."/>
        </authorList>
    </citation>
    <scope>NUCLEOTIDE SEQUENCE [LARGE SCALE GENOMIC DNA]</scope>
    <source>
        <strain evidence="7 8">TSB47</strain>
    </source>
</reference>
<keyword evidence="1 5" id="KW-1277">Toxin-antitoxin system</keyword>
<dbReference type="RefSeq" id="WP_068768733.1">
    <property type="nucleotide sequence ID" value="NZ_CP109796.1"/>
</dbReference>
<evidence type="ECO:0000256" key="4">
    <source>
        <dbReference type="ARBA" id="ARBA00022801"/>
    </source>
</evidence>
<keyword evidence="5" id="KW-0460">Magnesium</keyword>
<dbReference type="OrthoDB" id="200232at2"/>
<dbReference type="Proteomes" id="UP000078486">
    <property type="component" value="Unassembled WGS sequence"/>
</dbReference>
<accession>A0A178INV2</accession>
<dbReference type="InterPro" id="IPR002716">
    <property type="entry name" value="PIN_dom"/>
</dbReference>
<dbReference type="InterPro" id="IPR029060">
    <property type="entry name" value="PIN-like_dom_sf"/>
</dbReference>
<keyword evidence="5" id="KW-0800">Toxin</keyword>
<evidence type="ECO:0000256" key="3">
    <source>
        <dbReference type="ARBA" id="ARBA00022723"/>
    </source>
</evidence>
<comment type="caution">
    <text evidence="7">The sequence shown here is derived from an EMBL/GenBank/DDBJ whole genome shotgun (WGS) entry which is preliminary data.</text>
</comment>
<proteinExistence type="inferred from homology"/>
<evidence type="ECO:0000259" key="6">
    <source>
        <dbReference type="Pfam" id="PF01850"/>
    </source>
</evidence>
<evidence type="ECO:0000256" key="2">
    <source>
        <dbReference type="ARBA" id="ARBA00022722"/>
    </source>
</evidence>
<dbReference type="EC" id="3.1.-.-" evidence="5"/>
<dbReference type="EMBL" id="LRRQ01000023">
    <property type="protein sequence ID" value="OAM91560.1"/>
    <property type="molecule type" value="Genomic_DNA"/>
</dbReference>
<feature type="binding site" evidence="5">
    <location>
        <position position="6"/>
    </location>
    <ligand>
        <name>Mg(2+)</name>
        <dbReference type="ChEBI" id="CHEBI:18420"/>
    </ligand>
</feature>
<evidence type="ECO:0000256" key="1">
    <source>
        <dbReference type="ARBA" id="ARBA00022649"/>
    </source>
</evidence>
<organism evidence="7 8">
    <name type="scientific">Termitidicoccus mucosus</name>
    <dbReference type="NCBI Taxonomy" id="1184151"/>
    <lineage>
        <taxon>Bacteria</taxon>
        <taxon>Pseudomonadati</taxon>
        <taxon>Verrucomicrobiota</taxon>
        <taxon>Opitutia</taxon>
        <taxon>Opitutales</taxon>
        <taxon>Opitutaceae</taxon>
        <taxon>Termitidicoccus</taxon>
    </lineage>
</organism>
<dbReference type="GO" id="GO:0016787">
    <property type="term" value="F:hydrolase activity"/>
    <property type="evidence" value="ECO:0007669"/>
    <property type="project" value="UniProtKB-KW"/>
</dbReference>
<keyword evidence="2 5" id="KW-0540">Nuclease</keyword>
<dbReference type="AlphaFoldDB" id="A0A178INV2"/>